<dbReference type="EMBL" id="DXBS01000059">
    <property type="protein sequence ID" value="HIZ24414.1"/>
    <property type="molecule type" value="Genomic_DNA"/>
</dbReference>
<keyword evidence="5 7" id="KW-1133">Transmembrane helix</keyword>
<reference evidence="9" key="2">
    <citation type="submission" date="2021-04" db="EMBL/GenBank/DDBJ databases">
        <authorList>
            <person name="Gilroy R."/>
        </authorList>
    </citation>
    <scope>NUCLEOTIDE SEQUENCE</scope>
    <source>
        <strain evidence="9">CHK33-5263</strain>
    </source>
</reference>
<keyword evidence="2 7" id="KW-0813">Transport</keyword>
<dbReference type="PANTHER" id="PTHR43744">
    <property type="entry name" value="ABC TRANSPORTER PERMEASE PROTEIN MG189-RELATED-RELATED"/>
    <property type="match status" value="1"/>
</dbReference>
<sequence length="281" mass="31472">MTKSIRARKIIGDVVKYVVLVLLAVIFLFPVLEMLLKSFMNDLDIRFGELFPTEFTIQPYIDALDAEYFWWLKNTLIIGVVNMVGITLSSSLCAYGFSKLRFKGRELCFSVVLATLMLPAICMQIPLYKMYYGMGWTNSWLPLIVPGFFGGGALNIFLMRQYMRGIPDTICEAAKIDGANKFVIYAVIVMPMSMPIVGYVMLTAFLGCWNDFMTPLLYINEPAMYNLSLGLYYRYVNNAGGIPPANVQMAAATVMLIPCAVLFFFFQKVLINGVSVGAVKG</sequence>
<accession>A0A9D2DWP5</accession>
<feature type="transmembrane region" description="Helical" evidence="7">
    <location>
        <begin position="14"/>
        <end position="32"/>
    </location>
</feature>
<evidence type="ECO:0000256" key="1">
    <source>
        <dbReference type="ARBA" id="ARBA00004651"/>
    </source>
</evidence>
<reference evidence="9" key="1">
    <citation type="journal article" date="2021" name="PeerJ">
        <title>Extensive microbial diversity within the chicken gut microbiome revealed by metagenomics and culture.</title>
        <authorList>
            <person name="Gilroy R."/>
            <person name="Ravi A."/>
            <person name="Getino M."/>
            <person name="Pursley I."/>
            <person name="Horton D.L."/>
            <person name="Alikhan N.F."/>
            <person name="Baker D."/>
            <person name="Gharbi K."/>
            <person name="Hall N."/>
            <person name="Watson M."/>
            <person name="Adriaenssens E.M."/>
            <person name="Foster-Nyarko E."/>
            <person name="Jarju S."/>
            <person name="Secka A."/>
            <person name="Antonio M."/>
            <person name="Oren A."/>
            <person name="Chaudhuri R.R."/>
            <person name="La Ragione R."/>
            <person name="Hildebrand F."/>
            <person name="Pallen M.J."/>
        </authorList>
    </citation>
    <scope>NUCLEOTIDE SEQUENCE</scope>
    <source>
        <strain evidence="9">CHK33-5263</strain>
    </source>
</reference>
<feature type="domain" description="ABC transmembrane type-1" evidence="8">
    <location>
        <begin position="72"/>
        <end position="266"/>
    </location>
</feature>
<dbReference type="CDD" id="cd06261">
    <property type="entry name" value="TM_PBP2"/>
    <property type="match status" value="1"/>
</dbReference>
<feature type="transmembrane region" description="Helical" evidence="7">
    <location>
        <begin position="76"/>
        <end position="95"/>
    </location>
</feature>
<feature type="transmembrane region" description="Helical" evidence="7">
    <location>
        <begin position="140"/>
        <end position="158"/>
    </location>
</feature>
<dbReference type="PANTHER" id="PTHR43744:SF8">
    <property type="entry name" value="SN-GLYCEROL-3-PHOSPHATE TRANSPORT SYSTEM PERMEASE PROTEIN UGPE"/>
    <property type="match status" value="1"/>
</dbReference>
<dbReference type="GO" id="GO:0055085">
    <property type="term" value="P:transmembrane transport"/>
    <property type="evidence" value="ECO:0007669"/>
    <property type="project" value="InterPro"/>
</dbReference>
<proteinExistence type="inferred from homology"/>
<evidence type="ECO:0000256" key="3">
    <source>
        <dbReference type="ARBA" id="ARBA00022475"/>
    </source>
</evidence>
<dbReference type="SUPFAM" id="SSF161098">
    <property type="entry name" value="MetI-like"/>
    <property type="match status" value="1"/>
</dbReference>
<dbReference type="AlphaFoldDB" id="A0A9D2DWP5"/>
<evidence type="ECO:0000256" key="6">
    <source>
        <dbReference type="ARBA" id="ARBA00023136"/>
    </source>
</evidence>
<evidence type="ECO:0000313" key="10">
    <source>
        <dbReference type="Proteomes" id="UP000824044"/>
    </source>
</evidence>
<keyword evidence="6 7" id="KW-0472">Membrane</keyword>
<feature type="transmembrane region" description="Helical" evidence="7">
    <location>
        <begin position="247"/>
        <end position="266"/>
    </location>
</feature>
<evidence type="ECO:0000313" key="9">
    <source>
        <dbReference type="EMBL" id="HIZ24414.1"/>
    </source>
</evidence>
<feature type="transmembrane region" description="Helical" evidence="7">
    <location>
        <begin position="107"/>
        <end position="128"/>
    </location>
</feature>
<evidence type="ECO:0000256" key="5">
    <source>
        <dbReference type="ARBA" id="ARBA00022989"/>
    </source>
</evidence>
<evidence type="ECO:0000256" key="2">
    <source>
        <dbReference type="ARBA" id="ARBA00022448"/>
    </source>
</evidence>
<feature type="transmembrane region" description="Helical" evidence="7">
    <location>
        <begin position="182"/>
        <end position="206"/>
    </location>
</feature>
<gene>
    <name evidence="9" type="ORF">H9812_02930</name>
</gene>
<evidence type="ECO:0000259" key="8">
    <source>
        <dbReference type="PROSITE" id="PS50928"/>
    </source>
</evidence>
<dbReference type="Proteomes" id="UP000824044">
    <property type="component" value="Unassembled WGS sequence"/>
</dbReference>
<keyword evidence="4 7" id="KW-0812">Transmembrane</keyword>
<evidence type="ECO:0000256" key="4">
    <source>
        <dbReference type="ARBA" id="ARBA00022692"/>
    </source>
</evidence>
<name>A0A9D2DWP5_9FIRM</name>
<comment type="similarity">
    <text evidence="7">Belongs to the binding-protein-dependent transport system permease family.</text>
</comment>
<evidence type="ECO:0000256" key="7">
    <source>
        <dbReference type="RuleBase" id="RU363032"/>
    </source>
</evidence>
<comment type="caution">
    <text evidence="9">The sequence shown here is derived from an EMBL/GenBank/DDBJ whole genome shotgun (WGS) entry which is preliminary data.</text>
</comment>
<dbReference type="Gene3D" id="1.10.3720.10">
    <property type="entry name" value="MetI-like"/>
    <property type="match status" value="1"/>
</dbReference>
<dbReference type="PROSITE" id="PS50928">
    <property type="entry name" value="ABC_TM1"/>
    <property type="match status" value="1"/>
</dbReference>
<dbReference type="GO" id="GO:0005886">
    <property type="term" value="C:plasma membrane"/>
    <property type="evidence" value="ECO:0007669"/>
    <property type="project" value="UniProtKB-SubCell"/>
</dbReference>
<keyword evidence="3" id="KW-1003">Cell membrane</keyword>
<comment type="subcellular location">
    <subcellularLocation>
        <location evidence="1 7">Cell membrane</location>
        <topology evidence="1 7">Multi-pass membrane protein</topology>
    </subcellularLocation>
</comment>
<dbReference type="InterPro" id="IPR000515">
    <property type="entry name" value="MetI-like"/>
</dbReference>
<dbReference type="Pfam" id="PF00528">
    <property type="entry name" value="BPD_transp_1"/>
    <property type="match status" value="1"/>
</dbReference>
<organism evidence="9 10">
    <name type="scientific">Candidatus Gallimonas intestinigallinarum</name>
    <dbReference type="NCBI Taxonomy" id="2838604"/>
    <lineage>
        <taxon>Bacteria</taxon>
        <taxon>Bacillati</taxon>
        <taxon>Bacillota</taxon>
        <taxon>Clostridia</taxon>
        <taxon>Candidatus Gallimonas</taxon>
    </lineage>
</organism>
<dbReference type="InterPro" id="IPR035906">
    <property type="entry name" value="MetI-like_sf"/>
</dbReference>
<protein>
    <submittedName>
        <fullName evidence="9">Carbohydrate ABC transporter permease</fullName>
    </submittedName>
</protein>